<comment type="similarity">
    <text evidence="1">Belongs to the aspartate/glutamate racemases family.</text>
</comment>
<gene>
    <name evidence="3" type="ORF">DX116_06760</name>
</gene>
<dbReference type="SUPFAM" id="SSF53681">
    <property type="entry name" value="Aspartate/glutamate racemase"/>
    <property type="match status" value="2"/>
</dbReference>
<proteinExistence type="inferred from homology"/>
<dbReference type="Pfam" id="PF01177">
    <property type="entry name" value="Asp_Glu_race"/>
    <property type="match status" value="1"/>
</dbReference>
<dbReference type="InterPro" id="IPR001920">
    <property type="entry name" value="Asp/Glu_race"/>
</dbReference>
<dbReference type="PANTHER" id="PTHR21198">
    <property type="entry name" value="GLUTAMATE RACEMASE"/>
    <property type="match status" value="1"/>
</dbReference>
<evidence type="ECO:0000313" key="4">
    <source>
        <dbReference type="Proteomes" id="UP000265581"/>
    </source>
</evidence>
<comment type="caution">
    <text evidence="3">The sequence shown here is derived from an EMBL/GenBank/DDBJ whole genome shotgun (WGS) entry which is preliminary data.</text>
</comment>
<dbReference type="NCBIfam" id="TIGR00035">
    <property type="entry name" value="asp_race"/>
    <property type="match status" value="1"/>
</dbReference>
<reference evidence="3 4" key="1">
    <citation type="submission" date="2018-08" db="EMBL/GenBank/DDBJ databases">
        <title>Aeromicrobium sp. M2KJ-4, whole genome shotgun sequence.</title>
        <authorList>
            <person name="Tuo L."/>
        </authorList>
    </citation>
    <scope>NUCLEOTIDE SEQUENCE [LARGE SCALE GENOMIC DNA]</scope>
    <source>
        <strain evidence="3 4">M2KJ-4</strain>
    </source>
</reference>
<name>A0A371PD11_9ACTN</name>
<organism evidence="3 4">
    <name type="scientific">Aeromicrobium endophyticum</name>
    <dbReference type="NCBI Taxonomy" id="2292704"/>
    <lineage>
        <taxon>Bacteria</taxon>
        <taxon>Bacillati</taxon>
        <taxon>Actinomycetota</taxon>
        <taxon>Actinomycetes</taxon>
        <taxon>Propionibacteriales</taxon>
        <taxon>Nocardioidaceae</taxon>
        <taxon>Aeromicrobium</taxon>
    </lineage>
</organism>
<dbReference type="InterPro" id="IPR015942">
    <property type="entry name" value="Asp/Glu/hydantoin_racemase"/>
</dbReference>
<keyword evidence="4" id="KW-1185">Reference proteome</keyword>
<dbReference type="GO" id="GO:0047661">
    <property type="term" value="F:amino-acid racemase activity"/>
    <property type="evidence" value="ECO:0007669"/>
    <property type="project" value="InterPro"/>
</dbReference>
<sequence>MRTIGMIGGMSWVSTAHYYRLANELVAERLGGLHSARIVLESVDFAEVEALKAAGTWDQVGDLLATAAVRLERAGADLLVLCTNTMHHVSAAIEEAATVPLVHIADATADAVIAAGVDRVGLLGTAFTMEQGFYVDRLAARGVDVVVPVADDRARVSAIIYDELCHGVVTPASRAVYLDVVDRLVARGARGVVLGCTEIELLIGAADLPVPAFATTSIHVRAAVDRALAGPDLSPSGR</sequence>
<protein>
    <submittedName>
        <fullName evidence="3">Aspartate/glutamate racemase family protein</fullName>
    </submittedName>
</protein>
<dbReference type="Gene3D" id="3.40.50.1860">
    <property type="match status" value="2"/>
</dbReference>
<dbReference type="AlphaFoldDB" id="A0A371PD11"/>
<dbReference type="PANTHER" id="PTHR21198:SF7">
    <property type="entry name" value="ASPARTATE-GLUTAMATE RACEMASE FAMILY"/>
    <property type="match status" value="1"/>
</dbReference>
<evidence type="ECO:0000256" key="2">
    <source>
        <dbReference type="ARBA" id="ARBA00023235"/>
    </source>
</evidence>
<dbReference type="InterPro" id="IPR004380">
    <property type="entry name" value="Asp_race"/>
</dbReference>
<evidence type="ECO:0000313" key="3">
    <source>
        <dbReference type="EMBL" id="REK73260.1"/>
    </source>
</evidence>
<accession>A0A371PD11</accession>
<keyword evidence="2" id="KW-0413">Isomerase</keyword>
<dbReference type="EMBL" id="QUBR01000001">
    <property type="protein sequence ID" value="REK73260.1"/>
    <property type="molecule type" value="Genomic_DNA"/>
</dbReference>
<dbReference type="Proteomes" id="UP000265581">
    <property type="component" value="Unassembled WGS sequence"/>
</dbReference>
<evidence type="ECO:0000256" key="1">
    <source>
        <dbReference type="ARBA" id="ARBA00007847"/>
    </source>
</evidence>
<dbReference type="OrthoDB" id="9803739at2"/>